<keyword evidence="3" id="KW-1185">Reference proteome</keyword>
<comment type="caution">
    <text evidence="2">The sequence shown here is derived from an EMBL/GenBank/DDBJ whole genome shotgun (WGS) entry which is preliminary data.</text>
</comment>
<sequence length="651" mass="68794">MTFREKIKSILHHSHGHKKSVSNAPTAPASSPTPAAATTAAKPDPNKPPNARDPGFRKSFNLGDPPTTNDSAKTEPRKISAPNAQNLAVNGNAGSHMYTLEKYGDDYLAVSPRTNVTVPEGNAANRGLASCSTLDADESAKAGLRAMQEQKPKDPVAGSAKALDGLSSPQQNPDSGREQFAHGERKDSGFVEPVPTRDATVSPNSKPESPASFDLEASPPANIPPALQAASAVNTTPIAPKHATRIGSPETKYTSLLVPPHTVEDGTSSVYSDDSTRPTLQQIASSDYGPLVESPEPKTAFPVSTTATATATEHQRRYSILVSEELPTVDEADTRTNGAAVEEKESFPVIDENADLLTVVRRSFGESSAAGDISPSILPADETNAWSQDLIANIDKIQSGEGEQERERNIINGAMSNPQDGIMVPDTAPLENPIALVGNQAAAFTAIAPTQALQPTKKVATRTTAITTTTDISVDQQAAAFANIVMAHVDSVRCGDRGLGNRNGYPISTLLPPSEKPIVTTTNTVPHAAACQMGDNVLDGQTIKGRPPIMTTTNMVPHADAYHIGDSIPSVPVFENKSPIATTNNIVPRTNATQIEVNDGGSDFPKFSFNESIYANRDKVQFDSALMGGKEKVLGDEDSVYAVTKEMPGAF</sequence>
<evidence type="ECO:0000313" key="3">
    <source>
        <dbReference type="Proteomes" id="UP001373714"/>
    </source>
</evidence>
<proteinExistence type="predicted"/>
<feature type="compositionally biased region" description="Low complexity" evidence="1">
    <location>
        <begin position="24"/>
        <end position="43"/>
    </location>
</feature>
<feature type="region of interest" description="Disordered" evidence="1">
    <location>
        <begin position="1"/>
        <end position="91"/>
    </location>
</feature>
<feature type="compositionally biased region" description="Polar residues" evidence="1">
    <location>
        <begin position="82"/>
        <end position="91"/>
    </location>
</feature>
<accession>A0AAV9US20</accession>
<name>A0AAV9US20_9PEZI</name>
<gene>
    <name evidence="2" type="ORF">TWF730_010415</name>
</gene>
<feature type="region of interest" description="Disordered" evidence="1">
    <location>
        <begin position="145"/>
        <end position="224"/>
    </location>
</feature>
<dbReference type="EMBL" id="JAVHNS010000008">
    <property type="protein sequence ID" value="KAK6346082.1"/>
    <property type="molecule type" value="Genomic_DNA"/>
</dbReference>
<feature type="compositionally biased region" description="Basic and acidic residues" evidence="1">
    <location>
        <begin position="175"/>
        <end position="189"/>
    </location>
</feature>
<dbReference type="AlphaFoldDB" id="A0AAV9US20"/>
<dbReference type="Proteomes" id="UP001373714">
    <property type="component" value="Unassembled WGS sequence"/>
</dbReference>
<evidence type="ECO:0000313" key="2">
    <source>
        <dbReference type="EMBL" id="KAK6346082.1"/>
    </source>
</evidence>
<protein>
    <submittedName>
        <fullName evidence="2">Uncharacterized protein</fullName>
    </submittedName>
</protein>
<feature type="compositionally biased region" description="Basic residues" evidence="1">
    <location>
        <begin position="9"/>
        <end position="20"/>
    </location>
</feature>
<reference evidence="2 3" key="1">
    <citation type="submission" date="2019-10" db="EMBL/GenBank/DDBJ databases">
        <authorList>
            <person name="Palmer J.M."/>
        </authorList>
    </citation>
    <scope>NUCLEOTIDE SEQUENCE [LARGE SCALE GENOMIC DNA]</scope>
    <source>
        <strain evidence="2 3">TWF730</strain>
    </source>
</reference>
<organism evidence="2 3">
    <name type="scientific">Orbilia blumenaviensis</name>
    <dbReference type="NCBI Taxonomy" id="1796055"/>
    <lineage>
        <taxon>Eukaryota</taxon>
        <taxon>Fungi</taxon>
        <taxon>Dikarya</taxon>
        <taxon>Ascomycota</taxon>
        <taxon>Pezizomycotina</taxon>
        <taxon>Orbiliomycetes</taxon>
        <taxon>Orbiliales</taxon>
        <taxon>Orbiliaceae</taxon>
        <taxon>Orbilia</taxon>
    </lineage>
</organism>
<feature type="region of interest" description="Disordered" evidence="1">
    <location>
        <begin position="288"/>
        <end position="308"/>
    </location>
</feature>
<evidence type="ECO:0000256" key="1">
    <source>
        <dbReference type="SAM" id="MobiDB-lite"/>
    </source>
</evidence>